<feature type="transmembrane region" description="Helical" evidence="1">
    <location>
        <begin position="303"/>
        <end position="323"/>
    </location>
</feature>
<reference evidence="2 3" key="1">
    <citation type="submission" date="2006-10" db="EMBL/GenBank/DDBJ databases">
        <title>The Genome Sequence of Batrachochytrium dendrobatidis JEL423.</title>
        <authorList>
            <consortium name="The Broad Institute Genome Sequencing Platform"/>
            <person name="Birren B."/>
            <person name="Lander E."/>
            <person name="Galagan J."/>
            <person name="Cuomo C."/>
            <person name="Devon K."/>
            <person name="Jaffe D."/>
            <person name="Butler J."/>
            <person name="Alvarez P."/>
            <person name="Gnerre S."/>
            <person name="Grabherr M."/>
            <person name="Kleber M."/>
            <person name="Mauceli E."/>
            <person name="Brockman W."/>
            <person name="Young S."/>
            <person name="LaButti K."/>
            <person name="Sykes S."/>
            <person name="DeCaprio D."/>
            <person name="Crawford M."/>
            <person name="Koehrsen M."/>
            <person name="Engels R."/>
            <person name="Montgomery P."/>
            <person name="Pearson M."/>
            <person name="Howarth C."/>
            <person name="Larson L."/>
            <person name="White J."/>
            <person name="O'Leary S."/>
            <person name="Kodira C."/>
            <person name="Zeng Q."/>
            <person name="Yandava C."/>
            <person name="Alvarado L."/>
            <person name="Longcore J."/>
            <person name="James T."/>
        </authorList>
    </citation>
    <scope>NUCLEOTIDE SEQUENCE [LARGE SCALE GENOMIC DNA]</scope>
    <source>
        <strain evidence="2 3">JEL423</strain>
    </source>
</reference>
<accession>A0A177WS50</accession>
<reference evidence="2 3" key="2">
    <citation type="submission" date="2016-05" db="EMBL/GenBank/DDBJ databases">
        <title>Lineage-specific infection strategies underlie the spectrum of fungal disease in amphibians.</title>
        <authorList>
            <person name="Cuomo C.A."/>
            <person name="Farrer R.A."/>
            <person name="James T."/>
            <person name="Longcore J."/>
            <person name="Birren B."/>
        </authorList>
    </citation>
    <scope>NUCLEOTIDE SEQUENCE [LARGE SCALE GENOMIC DNA]</scope>
    <source>
        <strain evidence="2 3">JEL423</strain>
    </source>
</reference>
<organism evidence="2 3">
    <name type="scientific">Batrachochytrium dendrobatidis (strain JEL423)</name>
    <dbReference type="NCBI Taxonomy" id="403673"/>
    <lineage>
        <taxon>Eukaryota</taxon>
        <taxon>Fungi</taxon>
        <taxon>Fungi incertae sedis</taxon>
        <taxon>Chytridiomycota</taxon>
        <taxon>Chytridiomycota incertae sedis</taxon>
        <taxon>Chytridiomycetes</taxon>
        <taxon>Rhizophydiales</taxon>
        <taxon>Rhizophydiales incertae sedis</taxon>
        <taxon>Batrachochytrium</taxon>
    </lineage>
</organism>
<dbReference type="OrthoDB" id="2172318at2759"/>
<keyword evidence="1" id="KW-0812">Transmembrane</keyword>
<dbReference type="AlphaFoldDB" id="A0A177WS50"/>
<name>A0A177WS50_BATDL</name>
<feature type="transmembrane region" description="Helical" evidence="1">
    <location>
        <begin position="20"/>
        <end position="45"/>
    </location>
</feature>
<evidence type="ECO:0000313" key="2">
    <source>
        <dbReference type="EMBL" id="OAJ42722.1"/>
    </source>
</evidence>
<feature type="transmembrane region" description="Helical" evidence="1">
    <location>
        <begin position="128"/>
        <end position="146"/>
    </location>
</feature>
<sequence length="352" mass="39134">MLNGSSSNMRIDADRIIDSPVAMVALISTGIALLAGVFGTGLFLYRGTENKFTWAILSLVIINFMSVQLQASEIAYVYLPSSLGTLIWRNVIYQLCVLCLNLLQLEIFAVFNAGLMHVSIFRPDNMKWVRLAAIIVHLLYALPIYLQGWVIPMSDNREIKWTVYGAALYTLLVGIWGVFQNCYILAKLQAHFAVLNKSIGLDDFHTSNAVSPCKSNTDSNNTLVFLEAGHESDSISSPVILPRRDSRQCLTNENSHVNKRVQNGSRVIQLLIFIMFALDITCTVTFIISSITKISQDSIAHYAHMQISVSIIGIHLFLETFLFTQIVDQFRKKLSATNSSLCGTNASSCSHV</sequence>
<dbReference type="VEuPathDB" id="FungiDB:BDEG_26141"/>
<feature type="transmembrane region" description="Helical" evidence="1">
    <location>
        <begin position="166"/>
        <end position="186"/>
    </location>
</feature>
<dbReference type="EMBL" id="DS022308">
    <property type="protein sequence ID" value="OAJ42722.1"/>
    <property type="molecule type" value="Genomic_DNA"/>
</dbReference>
<proteinExistence type="predicted"/>
<feature type="transmembrane region" description="Helical" evidence="1">
    <location>
        <begin position="267"/>
        <end position="291"/>
    </location>
</feature>
<feature type="transmembrane region" description="Helical" evidence="1">
    <location>
        <begin position="91"/>
        <end position="116"/>
    </location>
</feature>
<gene>
    <name evidence="2" type="ORF">BDEG_26141</name>
</gene>
<evidence type="ECO:0008006" key="4">
    <source>
        <dbReference type="Google" id="ProtNLM"/>
    </source>
</evidence>
<keyword evidence="1" id="KW-1133">Transmembrane helix</keyword>
<protein>
    <recommendedName>
        <fullName evidence="4">G-protein coupled receptors family 1 profile domain-containing protein</fullName>
    </recommendedName>
</protein>
<evidence type="ECO:0000313" key="3">
    <source>
        <dbReference type="Proteomes" id="UP000077115"/>
    </source>
</evidence>
<feature type="transmembrane region" description="Helical" evidence="1">
    <location>
        <begin position="52"/>
        <end position="71"/>
    </location>
</feature>
<keyword evidence="1" id="KW-0472">Membrane</keyword>
<evidence type="ECO:0000256" key="1">
    <source>
        <dbReference type="SAM" id="Phobius"/>
    </source>
</evidence>
<dbReference type="Proteomes" id="UP000077115">
    <property type="component" value="Unassembled WGS sequence"/>
</dbReference>